<evidence type="ECO:0000259" key="7">
    <source>
        <dbReference type="Pfam" id="PF05699"/>
    </source>
</evidence>
<dbReference type="SUPFAM" id="SSF53098">
    <property type="entry name" value="Ribonuclease H-like"/>
    <property type="match status" value="1"/>
</dbReference>
<accession>A0A8H4LQ37</accession>
<dbReference type="GO" id="GO:0008270">
    <property type="term" value="F:zinc ion binding"/>
    <property type="evidence" value="ECO:0007669"/>
    <property type="project" value="UniProtKB-KW"/>
</dbReference>
<gene>
    <name evidence="8" type="ORF">FALBO_1332</name>
</gene>
<evidence type="ECO:0000256" key="1">
    <source>
        <dbReference type="ARBA" id="ARBA00004123"/>
    </source>
</evidence>
<dbReference type="InterPro" id="IPR012337">
    <property type="entry name" value="RNaseH-like_sf"/>
</dbReference>
<dbReference type="Pfam" id="PF05699">
    <property type="entry name" value="Dimer_Tnp_hAT"/>
    <property type="match status" value="1"/>
</dbReference>
<evidence type="ECO:0000313" key="8">
    <source>
        <dbReference type="EMBL" id="KAF4471753.1"/>
    </source>
</evidence>
<dbReference type="GO" id="GO:0046983">
    <property type="term" value="F:protein dimerization activity"/>
    <property type="evidence" value="ECO:0007669"/>
    <property type="project" value="InterPro"/>
</dbReference>
<evidence type="ECO:0000313" key="9">
    <source>
        <dbReference type="Proteomes" id="UP000554235"/>
    </source>
</evidence>
<evidence type="ECO:0000256" key="3">
    <source>
        <dbReference type="ARBA" id="ARBA00022771"/>
    </source>
</evidence>
<feature type="compositionally biased region" description="Polar residues" evidence="6">
    <location>
        <begin position="1"/>
        <end position="10"/>
    </location>
</feature>
<evidence type="ECO:0000256" key="6">
    <source>
        <dbReference type="SAM" id="MobiDB-lite"/>
    </source>
</evidence>
<dbReference type="PANTHER" id="PTHR46481">
    <property type="entry name" value="ZINC FINGER BED DOMAIN-CONTAINING PROTEIN 4"/>
    <property type="match status" value="1"/>
</dbReference>
<keyword evidence="3" id="KW-0863">Zinc-finger</keyword>
<reference evidence="8 9" key="1">
    <citation type="submission" date="2020-01" db="EMBL/GenBank/DDBJ databases">
        <title>Identification and distribution of gene clusters putatively required for synthesis of sphingolipid metabolism inhibitors in phylogenetically diverse species of the filamentous fungus Fusarium.</title>
        <authorList>
            <person name="Kim H.-S."/>
            <person name="Busman M."/>
            <person name="Brown D.W."/>
            <person name="Divon H."/>
            <person name="Uhlig S."/>
            <person name="Proctor R.H."/>
        </authorList>
    </citation>
    <scope>NUCLEOTIDE SEQUENCE [LARGE SCALE GENOMIC DNA]</scope>
    <source>
        <strain evidence="8 9">NRRL 20459</strain>
    </source>
</reference>
<feature type="region of interest" description="Disordered" evidence="6">
    <location>
        <begin position="1"/>
        <end position="34"/>
    </location>
</feature>
<sequence length="783" mass="90597">MSFSQDSLSFTVPTTPSTPNLPLPAPSVASSAPPSIASIPTQKLSIWTFFRYARGSEPEFRPKERSDRRGKSSNKRLHYCIACWDNKKKSWSTIYTSGARDHLRLNHPSLWKRWLDMEDRQTSSKPKLVPGQQVMNSFLFQKDEASRELVLREAYDRPRHLQALLALCARRRLPLNAIEWPELHDLLLSANPEISDLAQFSRRTFTRALVLNYERYRQILQNNIQEAIGNIHISTDMWTSPARKAYLCICVRWISQDYQFKHGMLALPQVLFSHSGEIQAAIILRTLKSFGITTKLGYHTGDNATSNDTLLIELSRSLKLEFGIDYDPTTHRIRCLDHILNLALQAFLLATSKEALKAALAAIEETEDTDPYELFSAYLDVPVVEDNPASIRAHEQAQRRGGKVKAKHKGFEGWGATTALQKLHNLAVWLRNSSIHHDRWIEAVGITLGIDNDTRWSSWYHLIKRTTRKEREIKDFIDKHPECDNFRLNGVEWDTLKRTERFLSVFASGTLWVEGSEASLSQSLTLMDAILTFFEDQKALYKSGPEKDLRMVHSIEMGWFILDKYYALVESTPVYAAAMLLDPSKRKHYLFQNWPEEWHQKTIDAAYSIWQKEYAHLPHESLPAAAADIDTSHPSSKKRVENELDRLKRRLRVQPTSQEDEDTFMAFIEDKTIDLDALKITPLQWWLVPEQRRRYPRLHRMAINILSIAPSSAEPEQQFSGARRTQSWDRLRLSPENLQRLECMGNWFARKLISSEELLAMMVEVVEMDDEMNIDFEEEDWDV</sequence>
<comment type="subcellular location">
    <subcellularLocation>
        <location evidence="1">Nucleus</location>
    </subcellularLocation>
</comment>
<keyword evidence="4" id="KW-0862">Zinc</keyword>
<evidence type="ECO:0000256" key="5">
    <source>
        <dbReference type="ARBA" id="ARBA00023242"/>
    </source>
</evidence>
<dbReference type="OrthoDB" id="5053169at2759"/>
<dbReference type="Proteomes" id="UP000554235">
    <property type="component" value="Unassembled WGS sequence"/>
</dbReference>
<dbReference type="GO" id="GO:0005634">
    <property type="term" value="C:nucleus"/>
    <property type="evidence" value="ECO:0007669"/>
    <property type="project" value="UniProtKB-SubCell"/>
</dbReference>
<keyword evidence="5" id="KW-0539">Nucleus</keyword>
<dbReference type="PANTHER" id="PTHR46481:SF10">
    <property type="entry name" value="ZINC FINGER BED DOMAIN-CONTAINING PROTEIN 39"/>
    <property type="match status" value="1"/>
</dbReference>
<proteinExistence type="predicted"/>
<evidence type="ECO:0000256" key="4">
    <source>
        <dbReference type="ARBA" id="ARBA00022833"/>
    </source>
</evidence>
<evidence type="ECO:0000256" key="2">
    <source>
        <dbReference type="ARBA" id="ARBA00022723"/>
    </source>
</evidence>
<name>A0A8H4LQ37_9HYPO</name>
<dbReference type="EMBL" id="JAADYS010000170">
    <property type="protein sequence ID" value="KAF4471753.1"/>
    <property type="molecule type" value="Genomic_DNA"/>
</dbReference>
<dbReference type="AlphaFoldDB" id="A0A8H4LQ37"/>
<comment type="caution">
    <text evidence="8">The sequence shown here is derived from an EMBL/GenBank/DDBJ whole genome shotgun (WGS) entry which is preliminary data.</text>
</comment>
<feature type="domain" description="HAT C-terminal dimerisation" evidence="7">
    <location>
        <begin position="669"/>
        <end position="748"/>
    </location>
</feature>
<dbReference type="InterPro" id="IPR052035">
    <property type="entry name" value="ZnF_BED_domain_contain"/>
</dbReference>
<dbReference type="InterPro" id="IPR008906">
    <property type="entry name" value="HATC_C_dom"/>
</dbReference>
<keyword evidence="2" id="KW-0479">Metal-binding</keyword>
<protein>
    <submittedName>
        <fullName evidence="8">Tfo1 transposase</fullName>
    </submittedName>
</protein>
<keyword evidence="9" id="KW-1185">Reference proteome</keyword>
<organism evidence="8 9">
    <name type="scientific">Fusarium albosuccineum</name>
    <dbReference type="NCBI Taxonomy" id="1237068"/>
    <lineage>
        <taxon>Eukaryota</taxon>
        <taxon>Fungi</taxon>
        <taxon>Dikarya</taxon>
        <taxon>Ascomycota</taxon>
        <taxon>Pezizomycotina</taxon>
        <taxon>Sordariomycetes</taxon>
        <taxon>Hypocreomycetidae</taxon>
        <taxon>Hypocreales</taxon>
        <taxon>Nectriaceae</taxon>
        <taxon>Fusarium</taxon>
        <taxon>Fusarium decemcellulare species complex</taxon>
    </lineage>
</organism>